<dbReference type="InterPro" id="IPR016024">
    <property type="entry name" value="ARM-type_fold"/>
</dbReference>
<evidence type="ECO:0000256" key="1">
    <source>
        <dbReference type="ARBA" id="ARBA00004186"/>
    </source>
</evidence>
<dbReference type="InterPro" id="IPR011989">
    <property type="entry name" value="ARM-like"/>
</dbReference>
<comment type="similarity">
    <text evidence="2">Belongs to the CLASP family.</text>
</comment>
<comment type="caution">
    <text evidence="10">The sequence shown here is derived from an EMBL/GenBank/DDBJ whole genome shotgun (WGS) entry which is preliminary data.</text>
</comment>
<feature type="compositionally biased region" description="Low complexity" evidence="8">
    <location>
        <begin position="834"/>
        <end position="844"/>
    </location>
</feature>
<dbReference type="Pfam" id="PF12348">
    <property type="entry name" value="CLASP_N"/>
    <property type="match status" value="2"/>
</dbReference>
<feature type="domain" description="TOG" evidence="9">
    <location>
        <begin position="282"/>
        <end position="523"/>
    </location>
</feature>
<evidence type="ECO:0000259" key="9">
    <source>
        <dbReference type="SMART" id="SM01349"/>
    </source>
</evidence>
<dbReference type="SUPFAM" id="SSF48371">
    <property type="entry name" value="ARM repeat"/>
    <property type="match status" value="1"/>
</dbReference>
<dbReference type="GO" id="GO:0005881">
    <property type="term" value="C:cytoplasmic microtubule"/>
    <property type="evidence" value="ECO:0007669"/>
    <property type="project" value="TreeGrafter"/>
</dbReference>
<feature type="domain" description="TOG" evidence="9">
    <location>
        <begin position="1"/>
        <end position="232"/>
    </location>
</feature>
<keyword evidence="11" id="KW-1185">Reference proteome</keyword>
<dbReference type="InterPro" id="IPR024395">
    <property type="entry name" value="CLASP_N_dom"/>
</dbReference>
<evidence type="ECO:0000256" key="4">
    <source>
        <dbReference type="ARBA" id="ARBA00022618"/>
    </source>
</evidence>
<dbReference type="AlphaFoldDB" id="A0AAE0LRF8"/>
<dbReference type="GO" id="GO:0090307">
    <property type="term" value="P:mitotic spindle assembly"/>
    <property type="evidence" value="ECO:0007669"/>
    <property type="project" value="TreeGrafter"/>
</dbReference>
<comment type="subcellular location">
    <subcellularLocation>
        <location evidence="1">Cytoplasm</location>
        <location evidence="1">Cytoskeleton</location>
        <location evidence="1">Spindle</location>
    </subcellularLocation>
</comment>
<evidence type="ECO:0000256" key="2">
    <source>
        <dbReference type="ARBA" id="ARBA00009549"/>
    </source>
</evidence>
<sequence length="1138" mass="123044">MSERITDDQVADLIALLRTDVSIDTKVQQVTAVKSSIKQQMVPESCIVPVFEALHLASSSQHALLVNAGFTALNHLFTRLVRQDPRSLSKEGTRALPLITEKLGDQKEKFRQLASQALVTLHKVAPVEVERSVRNVAMIGKNARAKEASLHWLLQMHQEHGLQFRAYVPTMMDLLEDADGMVRDVAKSTVIELFKNAPGPAKSDLKKQLKNFKVRPAIEQAIVKELNPTSSAPTSQTDRQEDVAPSRPTLAASVSSLAHRPVTPGLPDNPPAEAVEPSYVNTSRELDEIFRDMHGYFEGKETEQNWLKREESVTKLRRLIAGNAVTDFHDQFLAELRALFDGMIKAVVSLRTSLSKEGCSLIQDIAKAYGPAMDPMVEILMQTFIKLTASTKKIASAQANTTVDTIISKATYSNRIMQHVWGACQDKNVQPRLYASGWLRTLLAKEAHHKNHVEHTGGLDLIEKCIKKGLADPNPGVREKMRATYWMFAGVWPARAEAIMNGLDATAARLLQNDPNNPKSPKKPEGGARPGLGLSKSTMGTSKPSVREAMMAQKRAMTTKTLPTRPGSAMSHFSPAKSVSNSSQKPPAASTVRARPESAMLGSTGGISGAPMRPGRRKAEMARPATAGPYSSSPPSRPKPKAVTPKSITSSPKRTVPKTARPVTAEPHLPTPTRAGTPKAIESPRATPSRSVQPMVIPPSSSPSKRHEDFSLVVPMVTSDASPPQEEQRLVESVEDEIEIDLGPVETPSKLPQPSLDAPDSPPQAVAAALEGPIIMATPPRDVEPAAPSPPSASRSLEVYEDPLTREQQATPKPIFGPVLEDRSVNEDAAILQQAVRQQQQQQQNGEANGAGPSPEKVKQNLRLLDSGISKVQQKSLDVHGFRKLQGIIRDSDIKPATGAPLLTDDKFDALVTGLFDFLESPLTNLVPEKTQDVKAQVLATIKLLLKRTRTSFQPHVSRGLESLLRARAAYEGRTHIVSGLELLAADLADLGDASEIVLVLCRMLSAAMDVDANTDVDGAHPSTPAPAPATGRSLSMGLHVLREMLDARGAAFVPSDPELDALASLAGRCLESLESAVRMDAVLLCVALHARVGDARFWEALRGVKEDPKSLITYYIVKRQREAGSGGAGAGVVGLTA</sequence>
<evidence type="ECO:0000313" key="10">
    <source>
        <dbReference type="EMBL" id="KAK3294753.1"/>
    </source>
</evidence>
<proteinExistence type="inferred from homology"/>
<feature type="region of interest" description="Disordered" evidence="8">
    <location>
        <begin position="511"/>
        <end position="796"/>
    </location>
</feature>
<reference evidence="10" key="2">
    <citation type="submission" date="2023-06" db="EMBL/GenBank/DDBJ databases">
        <authorList>
            <consortium name="Lawrence Berkeley National Laboratory"/>
            <person name="Haridas S."/>
            <person name="Hensen N."/>
            <person name="Bonometti L."/>
            <person name="Westerberg I."/>
            <person name="Brannstrom I.O."/>
            <person name="Guillou S."/>
            <person name="Cros-Aarteil S."/>
            <person name="Calhoun S."/>
            <person name="Kuo A."/>
            <person name="Mondo S."/>
            <person name="Pangilinan J."/>
            <person name="Riley R."/>
            <person name="Labutti K."/>
            <person name="Andreopoulos B."/>
            <person name="Lipzen A."/>
            <person name="Chen C."/>
            <person name="Yanf M."/>
            <person name="Daum C."/>
            <person name="Ng V."/>
            <person name="Clum A."/>
            <person name="Steindorff A."/>
            <person name="Ohm R."/>
            <person name="Martin F."/>
            <person name="Silar P."/>
            <person name="Natvig D."/>
            <person name="Lalanne C."/>
            <person name="Gautier V."/>
            <person name="Ament-Velasquez S.L."/>
            <person name="Kruys A."/>
            <person name="Hutchinson M.I."/>
            <person name="Powell A.J."/>
            <person name="Barry K."/>
            <person name="Miller A.N."/>
            <person name="Grigoriev I.V."/>
            <person name="Debuchy R."/>
            <person name="Gladieux P."/>
            <person name="Thoren M.H."/>
            <person name="Johannesson H."/>
        </authorList>
    </citation>
    <scope>NUCLEOTIDE SEQUENCE</scope>
    <source>
        <strain evidence="10">CBS 168.71</strain>
    </source>
</reference>
<dbReference type="InterPro" id="IPR034085">
    <property type="entry name" value="TOG"/>
</dbReference>
<dbReference type="GO" id="GO:0008017">
    <property type="term" value="F:microtubule binding"/>
    <property type="evidence" value="ECO:0007669"/>
    <property type="project" value="TreeGrafter"/>
</dbReference>
<feature type="region of interest" description="Disordered" evidence="8">
    <location>
        <begin position="834"/>
        <end position="857"/>
    </location>
</feature>
<evidence type="ECO:0000256" key="6">
    <source>
        <dbReference type="ARBA" id="ARBA00022776"/>
    </source>
</evidence>
<dbReference type="PANTHER" id="PTHR21567:SF9">
    <property type="entry name" value="CLIP-ASSOCIATING PROTEIN"/>
    <property type="match status" value="1"/>
</dbReference>
<dbReference type="GO" id="GO:0005876">
    <property type="term" value="C:spindle microtubule"/>
    <property type="evidence" value="ECO:0007669"/>
    <property type="project" value="TreeGrafter"/>
</dbReference>
<dbReference type="GO" id="GO:1990023">
    <property type="term" value="C:mitotic spindle midzone"/>
    <property type="evidence" value="ECO:0007669"/>
    <property type="project" value="TreeGrafter"/>
</dbReference>
<dbReference type="Proteomes" id="UP001278766">
    <property type="component" value="Unassembled WGS sequence"/>
</dbReference>
<name>A0AAE0LRF8_9PEZI</name>
<evidence type="ECO:0000256" key="3">
    <source>
        <dbReference type="ARBA" id="ARBA00011375"/>
    </source>
</evidence>
<dbReference type="GO" id="GO:0060172">
    <property type="term" value="P:astral microtubule depolymerization"/>
    <property type="evidence" value="ECO:0007669"/>
    <property type="project" value="TreeGrafter"/>
</dbReference>
<keyword evidence="6" id="KW-0131">Cell cycle</keyword>
<evidence type="ECO:0000256" key="5">
    <source>
        <dbReference type="ARBA" id="ARBA00022701"/>
    </source>
</evidence>
<evidence type="ECO:0000256" key="8">
    <source>
        <dbReference type="SAM" id="MobiDB-lite"/>
    </source>
</evidence>
<keyword evidence="5" id="KW-0493">Microtubule</keyword>
<dbReference type="Gene3D" id="1.25.10.10">
    <property type="entry name" value="Leucine-rich Repeat Variant"/>
    <property type="match status" value="2"/>
</dbReference>
<dbReference type="SMART" id="SM01349">
    <property type="entry name" value="TOG"/>
    <property type="match status" value="2"/>
</dbReference>
<evidence type="ECO:0000256" key="7">
    <source>
        <dbReference type="ARBA" id="ARBA00024889"/>
    </source>
</evidence>
<gene>
    <name evidence="10" type="ORF">B0H64DRAFT_418504</name>
</gene>
<comment type="subunit">
    <text evidence="3">Interacts with microtubules.</text>
</comment>
<dbReference type="RefSeq" id="XP_062658267.1">
    <property type="nucleotide sequence ID" value="XM_062805323.1"/>
</dbReference>
<evidence type="ECO:0000313" key="11">
    <source>
        <dbReference type="Proteomes" id="UP001278766"/>
    </source>
</evidence>
<dbReference type="EMBL" id="JAUEPN010000005">
    <property type="protein sequence ID" value="KAK3294753.1"/>
    <property type="molecule type" value="Genomic_DNA"/>
</dbReference>
<protein>
    <submittedName>
        <fullName evidence="10">Clasp N terminal-domain-containing protein</fullName>
    </submittedName>
</protein>
<accession>A0AAE0LRF8</accession>
<dbReference type="GeneID" id="87842271"/>
<dbReference type="GO" id="GO:0051301">
    <property type="term" value="P:cell division"/>
    <property type="evidence" value="ECO:0007669"/>
    <property type="project" value="UniProtKB-KW"/>
</dbReference>
<keyword evidence="6" id="KW-0498">Mitosis</keyword>
<dbReference type="GO" id="GO:0005815">
    <property type="term" value="C:microtubule organizing center"/>
    <property type="evidence" value="ECO:0007669"/>
    <property type="project" value="TreeGrafter"/>
</dbReference>
<feature type="compositionally biased region" description="Polar residues" evidence="8">
    <location>
        <begin position="227"/>
        <end position="237"/>
    </location>
</feature>
<comment type="function">
    <text evidence="7">Microtubule binding protein that promotes the stabilization of dynamic microtubules. Required for mitotic spindle formation.</text>
</comment>
<keyword evidence="4" id="KW-0132">Cell division</keyword>
<reference evidence="10" key="1">
    <citation type="journal article" date="2023" name="Mol. Phylogenet. Evol.">
        <title>Genome-scale phylogeny and comparative genomics of the fungal order Sordariales.</title>
        <authorList>
            <person name="Hensen N."/>
            <person name="Bonometti L."/>
            <person name="Westerberg I."/>
            <person name="Brannstrom I.O."/>
            <person name="Guillou S."/>
            <person name="Cros-Aarteil S."/>
            <person name="Calhoun S."/>
            <person name="Haridas S."/>
            <person name="Kuo A."/>
            <person name="Mondo S."/>
            <person name="Pangilinan J."/>
            <person name="Riley R."/>
            <person name="LaButti K."/>
            <person name="Andreopoulos B."/>
            <person name="Lipzen A."/>
            <person name="Chen C."/>
            <person name="Yan M."/>
            <person name="Daum C."/>
            <person name="Ng V."/>
            <person name="Clum A."/>
            <person name="Steindorff A."/>
            <person name="Ohm R.A."/>
            <person name="Martin F."/>
            <person name="Silar P."/>
            <person name="Natvig D.O."/>
            <person name="Lalanne C."/>
            <person name="Gautier V."/>
            <person name="Ament-Velasquez S.L."/>
            <person name="Kruys A."/>
            <person name="Hutchinson M.I."/>
            <person name="Powell A.J."/>
            <person name="Barry K."/>
            <person name="Miller A.N."/>
            <person name="Grigoriev I.V."/>
            <person name="Debuchy R."/>
            <person name="Gladieux P."/>
            <person name="Hiltunen Thoren M."/>
            <person name="Johannesson H."/>
        </authorList>
    </citation>
    <scope>NUCLEOTIDE SEQUENCE</scope>
    <source>
        <strain evidence="10">CBS 168.71</strain>
    </source>
</reference>
<feature type="compositionally biased region" description="Polar residues" evidence="8">
    <location>
        <begin position="535"/>
        <end position="544"/>
    </location>
</feature>
<organism evidence="10 11">
    <name type="scientific">Chaetomium fimeti</name>
    <dbReference type="NCBI Taxonomy" id="1854472"/>
    <lineage>
        <taxon>Eukaryota</taxon>
        <taxon>Fungi</taxon>
        <taxon>Dikarya</taxon>
        <taxon>Ascomycota</taxon>
        <taxon>Pezizomycotina</taxon>
        <taxon>Sordariomycetes</taxon>
        <taxon>Sordariomycetidae</taxon>
        <taxon>Sordariales</taxon>
        <taxon>Chaetomiaceae</taxon>
        <taxon>Chaetomium</taxon>
    </lineage>
</organism>
<dbReference type="PANTHER" id="PTHR21567">
    <property type="entry name" value="CLASP"/>
    <property type="match status" value="1"/>
</dbReference>
<feature type="region of interest" description="Disordered" evidence="8">
    <location>
        <begin position="224"/>
        <end position="276"/>
    </location>
</feature>